<comment type="catalytic activity">
    <reaction evidence="8 9">
        <text>L-histidinol phosphate + 2-oxoglutarate = 3-(imidazol-4-yl)-2-oxopropyl phosphate + L-glutamate</text>
        <dbReference type="Rhea" id="RHEA:23744"/>
        <dbReference type="ChEBI" id="CHEBI:16810"/>
        <dbReference type="ChEBI" id="CHEBI:29985"/>
        <dbReference type="ChEBI" id="CHEBI:57766"/>
        <dbReference type="ChEBI" id="CHEBI:57980"/>
        <dbReference type="EC" id="2.6.1.9"/>
    </reaction>
</comment>
<dbReference type="Gene3D" id="3.40.640.10">
    <property type="entry name" value="Type I PLP-dependent aspartate aminotransferase-like (Major domain)"/>
    <property type="match status" value="1"/>
</dbReference>
<evidence type="ECO:0000256" key="5">
    <source>
        <dbReference type="ARBA" id="ARBA00022576"/>
    </source>
</evidence>
<comment type="similarity">
    <text evidence="3 9">Belongs to the class-II pyridoxal-phosphate-dependent aminotransferase family. Histidinol-phosphate aminotransferase subfamily.</text>
</comment>
<dbReference type="Proteomes" id="UP000462362">
    <property type="component" value="Unassembled WGS sequence"/>
</dbReference>
<evidence type="ECO:0000256" key="2">
    <source>
        <dbReference type="ARBA" id="ARBA00005011"/>
    </source>
</evidence>
<dbReference type="PROSITE" id="PS00599">
    <property type="entry name" value="AA_TRANSFER_CLASS_2"/>
    <property type="match status" value="1"/>
</dbReference>
<keyword evidence="7 9" id="KW-0663">Pyridoxal phosphate</keyword>
<keyword evidence="5 9" id="KW-0032">Aminotransferase</keyword>
<evidence type="ECO:0000256" key="7">
    <source>
        <dbReference type="ARBA" id="ARBA00022898"/>
    </source>
</evidence>
<sequence length="375" mass="41309">MTETTITTPSWVQALDKYVASKPIEDVAADLGLKPEEIIMLVANENPNGMSSKVKEAVATAALNLNRYPDADAYHLQKTIAEKYGVPQDWVVIGSGSSELLGLAAETVLSEGTTAIYPQYSFSLYPMVARLCGAETIEIPSTGDFNADLDAMADAVDERTRLIFLTNPNNPTGTYLAEKDILAFLDKIPPTVMVLFDEAYVEFLEPALRCDSMEIVRLHPNVMVARTFSKAYGLAGARVGYGVAQPGLLSMLNRVRHPFNVNDLSQIAALAALQDQEFVEKTLEVNRKGIKFLSEAFDALGLPYMGLHANFITVKVGPHADDIVQYLLKKGIIVRRMKSYDLPEWIRVSVGTPEQNERFLEVLKEALAKFEETSA</sequence>
<dbReference type="EC" id="2.6.1.9" evidence="9"/>
<evidence type="ECO:0000313" key="11">
    <source>
        <dbReference type="EMBL" id="MTU42103.1"/>
    </source>
</evidence>
<dbReference type="GO" id="GO:0030170">
    <property type="term" value="F:pyridoxal phosphate binding"/>
    <property type="evidence" value="ECO:0007669"/>
    <property type="project" value="InterPro"/>
</dbReference>
<evidence type="ECO:0000256" key="6">
    <source>
        <dbReference type="ARBA" id="ARBA00022679"/>
    </source>
</evidence>
<dbReference type="InterPro" id="IPR050106">
    <property type="entry name" value="HistidinolP_aminotransfase"/>
</dbReference>
<evidence type="ECO:0000256" key="9">
    <source>
        <dbReference type="HAMAP-Rule" id="MF_01023"/>
    </source>
</evidence>
<keyword evidence="9" id="KW-0368">Histidine biosynthesis</keyword>
<evidence type="ECO:0000256" key="1">
    <source>
        <dbReference type="ARBA" id="ARBA00001933"/>
    </source>
</evidence>
<dbReference type="CDD" id="cd00609">
    <property type="entry name" value="AAT_like"/>
    <property type="match status" value="1"/>
</dbReference>
<gene>
    <name evidence="9" type="primary">hisC</name>
    <name evidence="11" type="ORF">GMD42_00370</name>
</gene>
<comment type="subunit">
    <text evidence="4 9">Homodimer.</text>
</comment>
<feature type="domain" description="Aminotransferase class I/classII large" evidence="10">
    <location>
        <begin position="37"/>
        <end position="363"/>
    </location>
</feature>
<keyword evidence="6 9" id="KW-0808">Transferase</keyword>
<comment type="cofactor">
    <cofactor evidence="1 9">
        <name>pyridoxal 5'-phosphate</name>
        <dbReference type="ChEBI" id="CHEBI:597326"/>
    </cofactor>
</comment>
<comment type="pathway">
    <text evidence="2 9">Amino-acid biosynthesis; L-histidine biosynthesis; L-histidine from 5-phospho-alpha-D-ribose 1-diphosphate: step 7/9.</text>
</comment>
<dbReference type="InterPro" id="IPR015424">
    <property type="entry name" value="PyrdxlP-dep_Trfase"/>
</dbReference>
<dbReference type="InterPro" id="IPR005861">
    <property type="entry name" value="HisP_aminotrans"/>
</dbReference>
<comment type="caution">
    <text evidence="11">The sequence shown here is derived from an EMBL/GenBank/DDBJ whole genome shotgun (WGS) entry which is preliminary data.</text>
</comment>
<dbReference type="HAMAP" id="MF_01023">
    <property type="entry name" value="HisC_aminotrans_2"/>
    <property type="match status" value="1"/>
</dbReference>
<evidence type="ECO:0000256" key="8">
    <source>
        <dbReference type="ARBA" id="ARBA00047481"/>
    </source>
</evidence>
<accession>A0A6I3RXT8</accession>
<dbReference type="AlphaFoldDB" id="A0A6I3RXT8"/>
<evidence type="ECO:0000256" key="3">
    <source>
        <dbReference type="ARBA" id="ARBA00007970"/>
    </source>
</evidence>
<name>A0A6I3RXT8_9BURK</name>
<evidence type="ECO:0000313" key="12">
    <source>
        <dbReference type="Proteomes" id="UP000462362"/>
    </source>
</evidence>
<dbReference type="Pfam" id="PF00155">
    <property type="entry name" value="Aminotran_1_2"/>
    <property type="match status" value="1"/>
</dbReference>
<dbReference type="UniPathway" id="UPA00031">
    <property type="reaction ID" value="UER00012"/>
</dbReference>
<dbReference type="InterPro" id="IPR004839">
    <property type="entry name" value="Aminotransferase_I/II_large"/>
</dbReference>
<keyword evidence="9" id="KW-0028">Amino-acid biosynthesis</keyword>
<dbReference type="InterPro" id="IPR015421">
    <property type="entry name" value="PyrdxlP-dep_Trfase_major"/>
</dbReference>
<organism evidence="11 12">
    <name type="scientific">Parasutterella excrementihominis</name>
    <dbReference type="NCBI Taxonomy" id="487175"/>
    <lineage>
        <taxon>Bacteria</taxon>
        <taxon>Pseudomonadati</taxon>
        <taxon>Pseudomonadota</taxon>
        <taxon>Betaproteobacteria</taxon>
        <taxon>Burkholderiales</taxon>
        <taxon>Sutterellaceae</taxon>
        <taxon>Parasutterella</taxon>
    </lineage>
</organism>
<evidence type="ECO:0000256" key="4">
    <source>
        <dbReference type="ARBA" id="ARBA00011738"/>
    </source>
</evidence>
<dbReference type="GO" id="GO:0000105">
    <property type="term" value="P:L-histidine biosynthetic process"/>
    <property type="evidence" value="ECO:0007669"/>
    <property type="project" value="UniProtKB-UniRule"/>
</dbReference>
<feature type="modified residue" description="N6-(pyridoxal phosphate)lysine" evidence="9">
    <location>
        <position position="230"/>
    </location>
</feature>
<dbReference type="SUPFAM" id="SSF53383">
    <property type="entry name" value="PLP-dependent transferases"/>
    <property type="match status" value="1"/>
</dbReference>
<dbReference type="Gene3D" id="3.90.1150.10">
    <property type="entry name" value="Aspartate Aminotransferase, domain 1"/>
    <property type="match status" value="1"/>
</dbReference>
<dbReference type="EMBL" id="WNCL01000001">
    <property type="protein sequence ID" value="MTU42103.1"/>
    <property type="molecule type" value="Genomic_DNA"/>
</dbReference>
<dbReference type="InterPro" id="IPR001917">
    <property type="entry name" value="Aminotrans_II_pyridoxalP_BS"/>
</dbReference>
<protein>
    <recommendedName>
        <fullName evidence="9">Histidinol-phosphate aminotransferase</fullName>
        <ecNumber evidence="9">2.6.1.9</ecNumber>
    </recommendedName>
    <alternativeName>
        <fullName evidence="9">Imidazole acetol-phosphate transaminase</fullName>
    </alternativeName>
</protein>
<proteinExistence type="inferred from homology"/>
<dbReference type="RefSeq" id="WP_155165195.1">
    <property type="nucleotide sequence ID" value="NZ_DBGEHT010000013.1"/>
</dbReference>
<dbReference type="InterPro" id="IPR015422">
    <property type="entry name" value="PyrdxlP-dep_Trfase_small"/>
</dbReference>
<dbReference type="PANTHER" id="PTHR43643">
    <property type="entry name" value="HISTIDINOL-PHOSPHATE AMINOTRANSFERASE 2"/>
    <property type="match status" value="1"/>
</dbReference>
<reference evidence="11 12" key="1">
    <citation type="journal article" date="2019" name="Nat. Med.">
        <title>A library of human gut bacterial isolates paired with longitudinal multiomics data enables mechanistic microbiome research.</title>
        <authorList>
            <person name="Poyet M."/>
            <person name="Groussin M."/>
            <person name="Gibbons S.M."/>
            <person name="Avila-Pacheco J."/>
            <person name="Jiang X."/>
            <person name="Kearney S.M."/>
            <person name="Perrotta A.R."/>
            <person name="Berdy B."/>
            <person name="Zhao S."/>
            <person name="Lieberman T.D."/>
            <person name="Swanson P.K."/>
            <person name="Smith M."/>
            <person name="Roesemann S."/>
            <person name="Alexander J.E."/>
            <person name="Rich S.A."/>
            <person name="Livny J."/>
            <person name="Vlamakis H."/>
            <person name="Clish C."/>
            <person name="Bullock K."/>
            <person name="Deik A."/>
            <person name="Scott J."/>
            <person name="Pierce K.A."/>
            <person name="Xavier R.J."/>
            <person name="Alm E.J."/>
        </authorList>
    </citation>
    <scope>NUCLEOTIDE SEQUENCE [LARGE SCALE GENOMIC DNA]</scope>
    <source>
        <strain evidence="11 12">BIOML-A2</strain>
    </source>
</reference>
<evidence type="ECO:0000259" key="10">
    <source>
        <dbReference type="Pfam" id="PF00155"/>
    </source>
</evidence>
<dbReference type="PANTHER" id="PTHR43643:SF3">
    <property type="entry name" value="HISTIDINOL-PHOSPHATE AMINOTRANSFERASE"/>
    <property type="match status" value="1"/>
</dbReference>
<dbReference type="NCBIfam" id="TIGR01141">
    <property type="entry name" value="hisC"/>
    <property type="match status" value="1"/>
</dbReference>
<dbReference type="GO" id="GO:0004400">
    <property type="term" value="F:histidinol-phosphate transaminase activity"/>
    <property type="evidence" value="ECO:0007669"/>
    <property type="project" value="UniProtKB-UniRule"/>
</dbReference>